<sequence length="206" mass="22775">MLLQGNLVTGLDSTFSPRPLVRSPNLRRSPGPNLSPSFFSSSQCELFTVSGSSRMLDFDCLLMFFFSSSMTLMGKRSGFKDRGFLSVTSRRRTLEAEGMVLRAISVMLEKDEGMRSFMGRLAKFTILLPNRLPILFAFDFERISVNAWLDNVSVEISAMAELECALGRRGQPQSESGEVVVVGPGLFDPILPEHILAARAKLTVIS</sequence>
<comment type="caution">
    <text evidence="1">The sequence shown here is derived from an EMBL/GenBank/DDBJ whole genome shotgun (WGS) entry which is preliminary data.</text>
</comment>
<dbReference type="AlphaFoldDB" id="A0A5A7P235"/>
<dbReference type="EMBL" id="BKCP01001225">
    <property type="protein sequence ID" value="GER26886.1"/>
    <property type="molecule type" value="Genomic_DNA"/>
</dbReference>
<name>A0A5A7P235_STRAF</name>
<keyword evidence="2" id="KW-1185">Reference proteome</keyword>
<gene>
    <name evidence="1" type="ORF">STAS_02560</name>
</gene>
<organism evidence="1 2">
    <name type="scientific">Striga asiatica</name>
    <name type="common">Asiatic witchweed</name>
    <name type="synonym">Buchnera asiatica</name>
    <dbReference type="NCBI Taxonomy" id="4170"/>
    <lineage>
        <taxon>Eukaryota</taxon>
        <taxon>Viridiplantae</taxon>
        <taxon>Streptophyta</taxon>
        <taxon>Embryophyta</taxon>
        <taxon>Tracheophyta</taxon>
        <taxon>Spermatophyta</taxon>
        <taxon>Magnoliopsida</taxon>
        <taxon>eudicotyledons</taxon>
        <taxon>Gunneridae</taxon>
        <taxon>Pentapetalae</taxon>
        <taxon>asterids</taxon>
        <taxon>lamiids</taxon>
        <taxon>Lamiales</taxon>
        <taxon>Orobanchaceae</taxon>
        <taxon>Buchnereae</taxon>
        <taxon>Striga</taxon>
    </lineage>
</organism>
<reference evidence="2" key="1">
    <citation type="journal article" date="2019" name="Curr. Biol.">
        <title>Genome Sequence of Striga asiatica Provides Insight into the Evolution of Plant Parasitism.</title>
        <authorList>
            <person name="Yoshida S."/>
            <person name="Kim S."/>
            <person name="Wafula E.K."/>
            <person name="Tanskanen J."/>
            <person name="Kim Y.M."/>
            <person name="Honaas L."/>
            <person name="Yang Z."/>
            <person name="Spallek T."/>
            <person name="Conn C.E."/>
            <person name="Ichihashi Y."/>
            <person name="Cheong K."/>
            <person name="Cui S."/>
            <person name="Der J.P."/>
            <person name="Gundlach H."/>
            <person name="Jiao Y."/>
            <person name="Hori C."/>
            <person name="Ishida J.K."/>
            <person name="Kasahara H."/>
            <person name="Kiba T."/>
            <person name="Kim M.S."/>
            <person name="Koo N."/>
            <person name="Laohavisit A."/>
            <person name="Lee Y.H."/>
            <person name="Lumba S."/>
            <person name="McCourt P."/>
            <person name="Mortimer J.C."/>
            <person name="Mutuku J.M."/>
            <person name="Nomura T."/>
            <person name="Sasaki-Sekimoto Y."/>
            <person name="Seto Y."/>
            <person name="Wang Y."/>
            <person name="Wakatake T."/>
            <person name="Sakakibara H."/>
            <person name="Demura T."/>
            <person name="Yamaguchi S."/>
            <person name="Yoneyama K."/>
            <person name="Manabe R.I."/>
            <person name="Nelson D.C."/>
            <person name="Schulman A.H."/>
            <person name="Timko M.P."/>
            <person name="dePamphilis C.W."/>
            <person name="Choi D."/>
            <person name="Shirasu K."/>
        </authorList>
    </citation>
    <scope>NUCLEOTIDE SEQUENCE [LARGE SCALE GENOMIC DNA]</scope>
    <source>
        <strain evidence="2">cv. UVA1</strain>
    </source>
</reference>
<accession>A0A5A7P235</accession>
<protein>
    <submittedName>
        <fullName evidence="1">Uncharacterized protein</fullName>
    </submittedName>
</protein>
<evidence type="ECO:0000313" key="1">
    <source>
        <dbReference type="EMBL" id="GER26886.1"/>
    </source>
</evidence>
<evidence type="ECO:0000313" key="2">
    <source>
        <dbReference type="Proteomes" id="UP000325081"/>
    </source>
</evidence>
<dbReference type="Proteomes" id="UP000325081">
    <property type="component" value="Unassembled WGS sequence"/>
</dbReference>
<proteinExistence type="predicted"/>